<reference evidence="2" key="1">
    <citation type="submission" date="2016-10" db="EMBL/GenBank/DDBJ databases">
        <title>Comparative genomics uncovers the prolific and rare metabolic potential of the cyanobacterial genus Moorea.</title>
        <authorList>
            <person name="Leao T."/>
            <person name="Castelao G."/>
            <person name="Korobeynikov A."/>
            <person name="Monroe E.A."/>
            <person name="Podell S."/>
            <person name="Glukhov E."/>
            <person name="Allen E."/>
            <person name="Gerwick W.H."/>
            <person name="Gerwick L."/>
        </authorList>
    </citation>
    <scope>NUCLEOTIDE SEQUENCE [LARGE SCALE GENOMIC DNA]</scope>
    <source>
        <strain evidence="2">JHB</strain>
    </source>
</reference>
<protein>
    <recommendedName>
        <fullName evidence="3">DUF4280 domain-containing protein</fullName>
    </recommendedName>
</protein>
<dbReference type="EMBL" id="CP017708">
    <property type="protein sequence ID" value="AOY79262.1"/>
    <property type="molecule type" value="Genomic_DNA"/>
</dbReference>
<organism evidence="1 2">
    <name type="scientific">Moorena producens (strain JHB)</name>
    <dbReference type="NCBI Taxonomy" id="1454205"/>
    <lineage>
        <taxon>Bacteria</taxon>
        <taxon>Bacillati</taxon>
        <taxon>Cyanobacteriota</taxon>
        <taxon>Cyanophyceae</taxon>
        <taxon>Coleofasciculales</taxon>
        <taxon>Coleofasciculaceae</taxon>
        <taxon>Moorena</taxon>
    </lineage>
</organism>
<name>A0A1D9FV58_MOOP1</name>
<evidence type="ECO:0008006" key="3">
    <source>
        <dbReference type="Google" id="ProtNLM"/>
    </source>
</evidence>
<sequence length="107" mass="11038">MPGFVLSLANKILCAHGGQVQPMVPNPRVKIMGQPVLTQAPTYVVAGCANPPPPANVGPCLIASWITGSVRVKVMGMPVLLQDAQATCVPTGTPVTVIPMPGRVKGM</sequence>
<evidence type="ECO:0000313" key="2">
    <source>
        <dbReference type="Proteomes" id="UP000176944"/>
    </source>
</evidence>
<dbReference type="Proteomes" id="UP000176944">
    <property type="component" value="Chromosome"/>
</dbReference>
<evidence type="ECO:0000313" key="1">
    <source>
        <dbReference type="EMBL" id="AOY79262.1"/>
    </source>
</evidence>
<dbReference type="AlphaFoldDB" id="A0A1D9FV58"/>
<gene>
    <name evidence="1" type="ORF">BJP36_04345</name>
</gene>
<proteinExistence type="predicted"/>
<accession>A0A1D9FV58</accession>